<evidence type="ECO:0000256" key="6">
    <source>
        <dbReference type="ARBA" id="ARBA00023145"/>
    </source>
</evidence>
<dbReference type="SMART" id="SM00115">
    <property type="entry name" value="CASc"/>
    <property type="match status" value="1"/>
</dbReference>
<keyword evidence="4" id="KW-0378">Hydrolase</keyword>
<dbReference type="InterPro" id="IPR029030">
    <property type="entry name" value="Caspase-like_dom_sf"/>
</dbReference>
<dbReference type="GO" id="GO:0004197">
    <property type="term" value="F:cysteine-type endopeptidase activity"/>
    <property type="evidence" value="ECO:0007669"/>
    <property type="project" value="InterPro"/>
</dbReference>
<dbReference type="Gene3D" id="3.40.50.1460">
    <property type="match status" value="1"/>
</dbReference>
<evidence type="ECO:0000256" key="2">
    <source>
        <dbReference type="ARBA" id="ARBA00022670"/>
    </source>
</evidence>
<dbReference type="PANTHER" id="PTHR47901:SF8">
    <property type="entry name" value="CASPASE-3"/>
    <property type="match status" value="1"/>
</dbReference>
<comment type="similarity">
    <text evidence="1 7">Belongs to the peptidase C14A family.</text>
</comment>
<dbReference type="Pfam" id="PF00656">
    <property type="entry name" value="Peptidase_C14"/>
    <property type="match status" value="1"/>
</dbReference>
<evidence type="ECO:0000313" key="11">
    <source>
        <dbReference type="EMBL" id="OXA57800.1"/>
    </source>
</evidence>
<evidence type="ECO:0000256" key="3">
    <source>
        <dbReference type="ARBA" id="ARBA00022703"/>
    </source>
</evidence>
<dbReference type="InterPro" id="IPR002398">
    <property type="entry name" value="Pept_C14"/>
</dbReference>
<evidence type="ECO:0000256" key="5">
    <source>
        <dbReference type="ARBA" id="ARBA00022807"/>
    </source>
</evidence>
<dbReference type="Gene3D" id="1.10.533.10">
    <property type="entry name" value="Death Domain, Fas"/>
    <property type="match status" value="1"/>
</dbReference>
<dbReference type="InterPro" id="IPR001309">
    <property type="entry name" value="Pept_C14_p20"/>
</dbReference>
<dbReference type="OrthoDB" id="6097640at2759"/>
<accession>A0A226EKI1</accession>
<dbReference type="PANTHER" id="PTHR47901">
    <property type="entry name" value="CASPASE RECRUITMENT DOMAIN-CONTAINING PROTEIN 18"/>
    <property type="match status" value="1"/>
</dbReference>
<keyword evidence="3" id="KW-0053">Apoptosis</keyword>
<dbReference type="InterPro" id="IPR011600">
    <property type="entry name" value="Pept_C14_caspase"/>
</dbReference>
<feature type="domain" description="Caspase family p10" evidence="9">
    <location>
        <begin position="294"/>
        <end position="374"/>
    </location>
</feature>
<dbReference type="PROSITE" id="PS50207">
    <property type="entry name" value="CASPASE_P10"/>
    <property type="match status" value="1"/>
</dbReference>
<gene>
    <name evidence="11" type="ORF">Fcan01_06574</name>
</gene>
<dbReference type="CDD" id="cd01671">
    <property type="entry name" value="CARD"/>
    <property type="match status" value="1"/>
</dbReference>
<dbReference type="PROSITE" id="PS50208">
    <property type="entry name" value="CASPASE_P20"/>
    <property type="match status" value="1"/>
</dbReference>
<feature type="region of interest" description="Disordered" evidence="8">
    <location>
        <begin position="260"/>
        <end position="280"/>
    </location>
</feature>
<feature type="domain" description="Caspase family p20" evidence="10">
    <location>
        <begin position="146"/>
        <end position="254"/>
    </location>
</feature>
<keyword evidence="6" id="KW-0865">Zymogen</keyword>
<dbReference type="SUPFAM" id="SSF52129">
    <property type="entry name" value="Caspase-like"/>
    <property type="match status" value="1"/>
</dbReference>
<feature type="compositionally biased region" description="Basic and acidic residues" evidence="8">
    <location>
        <begin position="260"/>
        <end position="269"/>
    </location>
</feature>
<dbReference type="EMBL" id="LNIX01000003">
    <property type="protein sequence ID" value="OXA57800.1"/>
    <property type="molecule type" value="Genomic_DNA"/>
</dbReference>
<proteinExistence type="inferred from homology"/>
<dbReference type="InterPro" id="IPR002138">
    <property type="entry name" value="Pept_C14_p10"/>
</dbReference>
<dbReference type="AlphaFoldDB" id="A0A226EKI1"/>
<evidence type="ECO:0000256" key="1">
    <source>
        <dbReference type="ARBA" id="ARBA00010134"/>
    </source>
</evidence>
<name>A0A226EKI1_FOLCA</name>
<dbReference type="GO" id="GO:0006508">
    <property type="term" value="P:proteolysis"/>
    <property type="evidence" value="ECO:0007669"/>
    <property type="project" value="UniProtKB-KW"/>
</dbReference>
<keyword evidence="5" id="KW-0788">Thiol protease</keyword>
<dbReference type="InterPro" id="IPR015917">
    <property type="entry name" value="Pept_C14A"/>
</dbReference>
<keyword evidence="12" id="KW-1185">Reference proteome</keyword>
<evidence type="ECO:0000256" key="8">
    <source>
        <dbReference type="SAM" id="MobiDB-lite"/>
    </source>
</evidence>
<comment type="caution">
    <text evidence="11">The sequence shown here is derived from an EMBL/GenBank/DDBJ whole genome shotgun (WGS) entry which is preliminary data.</text>
</comment>
<protein>
    <submittedName>
        <fullName evidence="11">Caspase-6</fullName>
    </submittedName>
</protein>
<evidence type="ECO:0000259" key="9">
    <source>
        <dbReference type="PROSITE" id="PS50207"/>
    </source>
</evidence>
<dbReference type="GO" id="GO:0006915">
    <property type="term" value="P:apoptotic process"/>
    <property type="evidence" value="ECO:0007669"/>
    <property type="project" value="UniProtKB-KW"/>
</dbReference>
<evidence type="ECO:0000313" key="12">
    <source>
        <dbReference type="Proteomes" id="UP000198287"/>
    </source>
</evidence>
<reference evidence="11 12" key="1">
    <citation type="submission" date="2015-12" db="EMBL/GenBank/DDBJ databases">
        <title>The genome of Folsomia candida.</title>
        <authorList>
            <person name="Faddeeva A."/>
            <person name="Derks M.F."/>
            <person name="Anvar Y."/>
            <person name="Smit S."/>
            <person name="Van Straalen N."/>
            <person name="Roelofs D."/>
        </authorList>
    </citation>
    <scope>NUCLEOTIDE SEQUENCE [LARGE SCALE GENOMIC DNA]</scope>
    <source>
        <strain evidence="11 12">VU population</strain>
        <tissue evidence="11">Whole body</tissue>
    </source>
</reference>
<dbReference type="STRING" id="158441.A0A226EKI1"/>
<keyword evidence="2" id="KW-0645">Protease</keyword>
<evidence type="ECO:0000259" key="10">
    <source>
        <dbReference type="PROSITE" id="PS50208"/>
    </source>
</evidence>
<dbReference type="InterPro" id="IPR011029">
    <property type="entry name" value="DEATH-like_dom_sf"/>
</dbReference>
<evidence type="ECO:0000256" key="4">
    <source>
        <dbReference type="ARBA" id="ARBA00022801"/>
    </source>
</evidence>
<sequence>MEEFIFKNMGELCRITNPSEDFLDFLLMKNIISDGKHNDIMRKSGNSSKNMILFEFLQKSRTDDDLDNIISALQTGGNTEALKMFESLKKGIATDLEGGSVSVSNRPPTPQPAEMVTRSDDELDACRLVEIYPHTGKKMALIINVLKNRRGAENDTTALNETLRRCGFDVVLCQRFTEDGILNTIQEFKSNLTGVSCCLVAVMSHGVGMYDFLTEDDVDLNFKKVVVNQFNNVRCRELRNMPKVFLANFCRGDKVDTCKDSGIKSEETSSQKNSSDGCTDADSFVETDSTGTYSDMILCHGTYDDHYAYRTARGTWFIQNFCKVLKTRANGSKDFKEIMDLVFDKVNEEETEYGAKQCPTYECTGFSKKLYLKYD</sequence>
<dbReference type="Proteomes" id="UP000198287">
    <property type="component" value="Unassembled WGS sequence"/>
</dbReference>
<organism evidence="11 12">
    <name type="scientific">Folsomia candida</name>
    <name type="common">Springtail</name>
    <dbReference type="NCBI Taxonomy" id="158441"/>
    <lineage>
        <taxon>Eukaryota</taxon>
        <taxon>Metazoa</taxon>
        <taxon>Ecdysozoa</taxon>
        <taxon>Arthropoda</taxon>
        <taxon>Hexapoda</taxon>
        <taxon>Collembola</taxon>
        <taxon>Entomobryomorpha</taxon>
        <taxon>Isotomoidea</taxon>
        <taxon>Isotomidae</taxon>
        <taxon>Proisotominae</taxon>
        <taxon>Folsomia</taxon>
    </lineage>
</organism>
<evidence type="ECO:0000256" key="7">
    <source>
        <dbReference type="RuleBase" id="RU003971"/>
    </source>
</evidence>
<dbReference type="PRINTS" id="PR00376">
    <property type="entry name" value="IL1BCENZYME"/>
</dbReference>